<evidence type="ECO:0000313" key="2">
    <source>
        <dbReference type="EMBL" id="SFJ02822.1"/>
    </source>
</evidence>
<dbReference type="RefSeq" id="WP_092864541.1">
    <property type="nucleotide sequence ID" value="NZ_FOQH01000012.1"/>
</dbReference>
<reference evidence="2 3" key="1">
    <citation type="submission" date="2016-10" db="EMBL/GenBank/DDBJ databases">
        <authorList>
            <person name="de Groot N.N."/>
        </authorList>
    </citation>
    <scope>NUCLEOTIDE SEQUENCE [LARGE SCALE GENOMIC DNA]</scope>
    <source>
        <strain evidence="2 3">CGMCC 1.11030</strain>
    </source>
</reference>
<dbReference type="Pfam" id="PF22187">
    <property type="entry name" value="DUF6946"/>
    <property type="match status" value="1"/>
</dbReference>
<dbReference type="Proteomes" id="UP000199377">
    <property type="component" value="Unassembled WGS sequence"/>
</dbReference>
<protein>
    <recommendedName>
        <fullName evidence="1">DUF6946 domain-containing protein</fullName>
    </recommendedName>
</protein>
<dbReference type="EMBL" id="FOQH01000012">
    <property type="protein sequence ID" value="SFJ02822.1"/>
    <property type="molecule type" value="Genomic_DNA"/>
</dbReference>
<organism evidence="2 3">
    <name type="scientific">Albimonas pacifica</name>
    <dbReference type="NCBI Taxonomy" id="1114924"/>
    <lineage>
        <taxon>Bacteria</taxon>
        <taxon>Pseudomonadati</taxon>
        <taxon>Pseudomonadota</taxon>
        <taxon>Alphaproteobacteria</taxon>
        <taxon>Rhodobacterales</taxon>
        <taxon>Paracoccaceae</taxon>
        <taxon>Albimonas</taxon>
    </lineage>
</organism>
<dbReference type="AlphaFoldDB" id="A0A1I3N0V8"/>
<evidence type="ECO:0000313" key="3">
    <source>
        <dbReference type="Proteomes" id="UP000199377"/>
    </source>
</evidence>
<proteinExistence type="predicted"/>
<evidence type="ECO:0000259" key="1">
    <source>
        <dbReference type="Pfam" id="PF22187"/>
    </source>
</evidence>
<name>A0A1I3N0V8_9RHOB</name>
<sequence>MTRIFITRDGARRPSQGPECWKALLANPKTQWRPGFSAMAAARSWEAAQSAPSGLPPEVAALLGPEARLATAEPEFKVPLPGRGGASQCDVFAMIDIGPRRIATAVEAKVEESFGPTLAAWTPDRSPGRGARLAAILALLGAAAPPLALRYQLLHRSAAAILEAQRRGADAAAMLVQSFSPRHRRLEDFEAFCAWLGLPDPAPGRLMAHSLPCGRDLLLGWVSSGASTFLEPAPGREG</sequence>
<accession>A0A1I3N0V8</accession>
<dbReference type="OrthoDB" id="2844408at2"/>
<keyword evidence="3" id="KW-1185">Reference proteome</keyword>
<dbReference type="InterPro" id="IPR054024">
    <property type="entry name" value="DUF6946"/>
</dbReference>
<dbReference type="STRING" id="1114924.SAMN05216258_11278"/>
<gene>
    <name evidence="2" type="ORF">SAMN05216258_11278</name>
</gene>
<feature type="domain" description="DUF6946" evidence="1">
    <location>
        <begin position="14"/>
        <end position="223"/>
    </location>
</feature>